<dbReference type="PANTHER" id="PTHR33393">
    <property type="entry name" value="POLYGLUTAMINE SYNTHESIS ACCESSORY PROTEIN RV0574C-RELATED"/>
    <property type="match status" value="1"/>
</dbReference>
<evidence type="ECO:0000256" key="1">
    <source>
        <dbReference type="ARBA" id="ARBA00005662"/>
    </source>
</evidence>
<gene>
    <name evidence="3" type="ORF">U5G49_007131</name>
</gene>
<evidence type="ECO:0000313" key="3">
    <source>
        <dbReference type="EMBL" id="WRW37552.1"/>
    </source>
</evidence>
<dbReference type="SMART" id="SM00854">
    <property type="entry name" value="PGA_cap"/>
    <property type="match status" value="1"/>
</dbReference>
<geneLocation type="plasmid" evidence="3 4">
    <name>pRinCIP108029a</name>
</geneLocation>
<name>A0ABZ1DQF4_9HYPH</name>
<protein>
    <submittedName>
        <fullName evidence="3">CapA family protein</fullName>
    </submittedName>
</protein>
<dbReference type="Pfam" id="PF09587">
    <property type="entry name" value="PGA_cap"/>
    <property type="match status" value="1"/>
</dbReference>
<dbReference type="PANTHER" id="PTHR33393:SF11">
    <property type="entry name" value="POLYGLUTAMINE SYNTHESIS ACCESSORY PROTEIN RV0574C-RELATED"/>
    <property type="match status" value="1"/>
</dbReference>
<proteinExistence type="inferred from homology"/>
<dbReference type="Proteomes" id="UP001322785">
    <property type="component" value="Plasmid pRinCIP108029a"/>
</dbReference>
<dbReference type="RefSeq" id="WP_284200541.1">
    <property type="nucleotide sequence ID" value="NZ_BSOQ01000027.1"/>
</dbReference>
<evidence type="ECO:0000259" key="2">
    <source>
        <dbReference type="SMART" id="SM00854"/>
    </source>
</evidence>
<comment type="similarity">
    <text evidence="1">Belongs to the CapA family.</text>
</comment>
<reference evidence="3 4" key="1">
    <citation type="submission" date="2023-12" db="EMBL/GenBank/DDBJ databases">
        <authorList>
            <person name="Menendez E."/>
            <person name="Kaur S."/>
            <person name="Flores-Felix J.D."/>
            <person name="diCenzo G.C."/>
            <person name="Peix A."/>
            <person name="Velazquez E."/>
        </authorList>
    </citation>
    <scope>NUCLEOTIDE SEQUENCE [LARGE SCALE GENOMIC DNA]</scope>
    <source>
        <strain evidence="3 4">CIP 108029</strain>
        <plasmid evidence="3 4">pRinCIP108029a</plasmid>
    </source>
</reference>
<dbReference type="CDD" id="cd07381">
    <property type="entry name" value="MPP_CapA"/>
    <property type="match status" value="1"/>
</dbReference>
<dbReference type="InterPro" id="IPR052169">
    <property type="entry name" value="CW_Biosynth-Accessory"/>
</dbReference>
<feature type="domain" description="Capsule synthesis protein CapA" evidence="2">
    <location>
        <begin position="34"/>
        <end position="338"/>
    </location>
</feature>
<evidence type="ECO:0000313" key="4">
    <source>
        <dbReference type="Proteomes" id="UP001322785"/>
    </source>
</evidence>
<dbReference type="InterPro" id="IPR019079">
    <property type="entry name" value="Capsule_synth_CapA"/>
</dbReference>
<accession>A0ABZ1DQF4</accession>
<keyword evidence="3" id="KW-0614">Plasmid</keyword>
<sequence length="462" mass="50650">MNADQNAYRDEQGPELNSYDVAGSLETNIADGFTLVAVGDLIVSRRLTNSCHPGFAQVVEILQAADVTFGNLETNIFDIRSFEGSPQAEYGGAYHVSLPETGPDLRTMGFNLVSYANNHAFDWGVEGMRLTCRALEENGIAYAGVGENLSQAGAARFVETTKGRVGLVSSASTFTPMSRACDGAGEAPGRPGINTLRLERSIVVEPKMLDSLRMVRDSLPNFGRSGRQSDQVKVANVTFRAGERPGYSYEPNSRDVANILRNIRRGKQFSDFCIFTNHGHEPGNWSEEPADYEREFAHQTVDAGADAYIVHGPHRLRGVEVYKGRPIFYSLGNFMMDDLRTPVGADMYEVYDKDLIDATDADVTVSEMLSGYETSPGFSAPVFYESIIAVSRFEENRLTELRLYPVELGHSKRFANRGIPSLASAAKAEMILNRLQKLSEPYGTRIAFENGVGVISLSGGTE</sequence>
<dbReference type="EMBL" id="CP140639">
    <property type="protein sequence ID" value="WRW37552.1"/>
    <property type="molecule type" value="Genomic_DNA"/>
</dbReference>
<organism evidence="3 4">
    <name type="scientific">Rhizobium indigoferae</name>
    <dbReference type="NCBI Taxonomy" id="158891"/>
    <lineage>
        <taxon>Bacteria</taxon>
        <taxon>Pseudomonadati</taxon>
        <taxon>Pseudomonadota</taxon>
        <taxon>Alphaproteobacteria</taxon>
        <taxon>Hyphomicrobiales</taxon>
        <taxon>Rhizobiaceae</taxon>
        <taxon>Rhizobium/Agrobacterium group</taxon>
        <taxon>Rhizobium</taxon>
    </lineage>
</organism>
<keyword evidence="4" id="KW-1185">Reference proteome</keyword>
<dbReference type="SUPFAM" id="SSF56300">
    <property type="entry name" value="Metallo-dependent phosphatases"/>
    <property type="match status" value="1"/>
</dbReference>
<dbReference type="InterPro" id="IPR029052">
    <property type="entry name" value="Metallo-depent_PP-like"/>
</dbReference>